<gene>
    <name evidence="6" type="ORF">ACFFLM_01360</name>
</gene>
<dbReference type="InterPro" id="IPR012902">
    <property type="entry name" value="N_methyl_site"/>
</dbReference>
<dbReference type="NCBIfam" id="TIGR02532">
    <property type="entry name" value="IV_pilin_GFxxxE"/>
    <property type="match status" value="1"/>
</dbReference>
<sequence>MQNSTEGFTLIELLLAIGIISILATVLLPNLLQVRQKTNDVAADAVGRQVLNAMAATEASNIAGTLPSCLYGNAEVSVSAGSEIINVKAPLPLTDVSCENILSSPTAPAQYKVSVSYKGGTAMSKAYSSSK</sequence>
<keyword evidence="5" id="KW-0472">Membrane</keyword>
<dbReference type="RefSeq" id="WP_380004753.1">
    <property type="nucleotide sequence ID" value="NZ_JBHLYR010000008.1"/>
</dbReference>
<organism evidence="6 7">
    <name type="scientific">Deinococcus oregonensis</name>
    <dbReference type="NCBI Taxonomy" id="1805970"/>
    <lineage>
        <taxon>Bacteria</taxon>
        <taxon>Thermotogati</taxon>
        <taxon>Deinococcota</taxon>
        <taxon>Deinococci</taxon>
        <taxon>Deinococcales</taxon>
        <taxon>Deinococcaceae</taxon>
        <taxon>Deinococcus</taxon>
    </lineage>
</organism>
<evidence type="ECO:0000313" key="7">
    <source>
        <dbReference type="Proteomes" id="UP001589733"/>
    </source>
</evidence>
<comment type="caution">
    <text evidence="6">The sequence shown here is derived from an EMBL/GenBank/DDBJ whole genome shotgun (WGS) entry which is preliminary data.</text>
</comment>
<keyword evidence="5" id="KW-0812">Transmembrane</keyword>
<dbReference type="Pfam" id="PF07963">
    <property type="entry name" value="N_methyl"/>
    <property type="match status" value="1"/>
</dbReference>
<keyword evidence="7" id="KW-1185">Reference proteome</keyword>
<evidence type="ECO:0000256" key="4">
    <source>
        <dbReference type="ARBA" id="ARBA00023237"/>
    </source>
</evidence>
<name>A0ABV6AUG3_9DEIO</name>
<evidence type="ECO:0000256" key="3">
    <source>
        <dbReference type="ARBA" id="ARBA00022764"/>
    </source>
</evidence>
<accession>A0ABV6AUG3</accession>
<dbReference type="PROSITE" id="PS00409">
    <property type="entry name" value="PROKAR_NTER_METHYL"/>
    <property type="match status" value="1"/>
</dbReference>
<dbReference type="InterPro" id="IPR045584">
    <property type="entry name" value="Pilin-like"/>
</dbReference>
<evidence type="ECO:0000256" key="5">
    <source>
        <dbReference type="SAM" id="Phobius"/>
    </source>
</evidence>
<evidence type="ECO:0000313" key="6">
    <source>
        <dbReference type="EMBL" id="MFB9990637.1"/>
    </source>
</evidence>
<dbReference type="EMBL" id="JBHLYR010000008">
    <property type="protein sequence ID" value="MFB9990637.1"/>
    <property type="molecule type" value="Genomic_DNA"/>
</dbReference>
<dbReference type="Gene3D" id="3.30.700.10">
    <property type="entry name" value="Glycoprotein, Type 4 Pilin"/>
    <property type="match status" value="1"/>
</dbReference>
<feature type="transmembrane region" description="Helical" evidence="5">
    <location>
        <begin position="13"/>
        <end position="32"/>
    </location>
</feature>
<keyword evidence="5" id="KW-1133">Transmembrane helix</keyword>
<comment type="subcellular location">
    <subcellularLocation>
        <location evidence="1">Cell outer membrane</location>
        <topology evidence="1">Single-pass membrane protein</topology>
    </subcellularLocation>
    <subcellularLocation>
        <location evidence="2">Periplasm</location>
    </subcellularLocation>
</comment>
<dbReference type="Proteomes" id="UP001589733">
    <property type="component" value="Unassembled WGS sequence"/>
</dbReference>
<keyword evidence="4" id="KW-0998">Cell outer membrane</keyword>
<dbReference type="SUPFAM" id="SSF54523">
    <property type="entry name" value="Pili subunits"/>
    <property type="match status" value="1"/>
</dbReference>
<protein>
    <submittedName>
        <fullName evidence="6">Type II secretion system protein</fullName>
    </submittedName>
</protein>
<keyword evidence="3" id="KW-0574">Periplasm</keyword>
<evidence type="ECO:0000256" key="2">
    <source>
        <dbReference type="ARBA" id="ARBA00004418"/>
    </source>
</evidence>
<proteinExistence type="predicted"/>
<evidence type="ECO:0000256" key="1">
    <source>
        <dbReference type="ARBA" id="ARBA00004203"/>
    </source>
</evidence>
<reference evidence="6 7" key="1">
    <citation type="submission" date="2024-09" db="EMBL/GenBank/DDBJ databases">
        <authorList>
            <person name="Sun Q."/>
            <person name="Mori K."/>
        </authorList>
    </citation>
    <scope>NUCLEOTIDE SEQUENCE [LARGE SCALE GENOMIC DNA]</scope>
    <source>
        <strain evidence="6 7">JCM 13503</strain>
    </source>
</reference>